<sequence length="312" mass="34569">MLEDLDLSIIVYGVDHTSAAALSRLLSLRTLNIRLAVRGPSDIPLLKFSDFANLHHLSLYLHCFSTFSEILATRSLRTSQLRSVSLECSVRVPYSKQLQPLPIADFQHQLGIIRAALPDSLEALQLWLTYSTRAEPPLPLATLFAPFLTLNRLKSFDLSFRWGYVPHVLDEDLRIFAAAWPSLEVLSIFVREMGSPIFSSACPPTIVGLVELAKGCPRLRRVTLPAADVSVLPAMSALPSDGHKGVRFLDLSALVEDEDVVVEDVAKILDTVFPCLQEYSRVGEGMPHAESWYEVQGTMRKMQAARNGVGSE</sequence>
<evidence type="ECO:0000313" key="1">
    <source>
        <dbReference type="EMBL" id="VWO95098.1"/>
    </source>
</evidence>
<gene>
    <name evidence="1" type="primary">A0ST44</name>
</gene>
<dbReference type="Gene3D" id="3.80.10.10">
    <property type="entry name" value="Ribonuclease Inhibitor"/>
    <property type="match status" value="1"/>
</dbReference>
<proteinExistence type="predicted"/>
<dbReference type="SUPFAM" id="SSF52047">
    <property type="entry name" value="RNI-like"/>
    <property type="match status" value="1"/>
</dbReference>
<protein>
    <submittedName>
        <fullName evidence="1">Ketoreductase CTB6 )</fullName>
        <ecNumber evidence="1">1.-.-.-</ecNumber>
    </submittedName>
</protein>
<accession>A0A5K1JTS8</accession>
<dbReference type="InterPro" id="IPR032675">
    <property type="entry name" value="LRR_dom_sf"/>
</dbReference>
<dbReference type="GO" id="GO:0016491">
    <property type="term" value="F:oxidoreductase activity"/>
    <property type="evidence" value="ECO:0007669"/>
    <property type="project" value="UniProtKB-KW"/>
</dbReference>
<reference evidence="1" key="1">
    <citation type="submission" date="2019-10" db="EMBL/GenBank/DDBJ databases">
        <authorList>
            <person name="Nor Muhammad N."/>
        </authorList>
    </citation>
    <scope>NUCLEOTIDE SEQUENCE</scope>
</reference>
<dbReference type="EC" id="1.-.-.-" evidence="1"/>
<dbReference type="EMBL" id="LR724508">
    <property type="protein sequence ID" value="VWO95098.1"/>
    <property type="molecule type" value="Genomic_DNA"/>
</dbReference>
<keyword evidence="1" id="KW-0560">Oxidoreductase</keyword>
<dbReference type="AlphaFoldDB" id="A0A5K1JTS8"/>
<name>A0A5K1JTS8_9APHY</name>
<organism evidence="1">
    <name type="scientific">Ganoderma boninense</name>
    <dbReference type="NCBI Taxonomy" id="34458"/>
    <lineage>
        <taxon>Eukaryota</taxon>
        <taxon>Fungi</taxon>
        <taxon>Dikarya</taxon>
        <taxon>Basidiomycota</taxon>
        <taxon>Agaricomycotina</taxon>
        <taxon>Agaricomycetes</taxon>
        <taxon>Polyporales</taxon>
        <taxon>Polyporaceae</taxon>
        <taxon>Ganoderma</taxon>
    </lineage>
</organism>